<evidence type="ECO:0000256" key="2">
    <source>
        <dbReference type="ARBA" id="ARBA00022737"/>
    </source>
</evidence>
<dbReference type="RefSeq" id="XP_030644982.1">
    <property type="nucleotide sequence ID" value="XM_030789122.1"/>
</dbReference>
<feature type="repeat" description="CSPG" evidence="6">
    <location>
        <begin position="545"/>
        <end position="639"/>
    </location>
</feature>
<feature type="repeat" description="CSPG" evidence="6">
    <location>
        <begin position="1831"/>
        <end position="1923"/>
    </location>
</feature>
<dbReference type="PROSITE" id="PS50268">
    <property type="entry name" value="CADHERIN_2"/>
    <property type="match status" value="1"/>
</dbReference>
<dbReference type="OrthoDB" id="9026019at2759"/>
<dbReference type="PANTHER" id="PTHR45739">
    <property type="entry name" value="MATRIX PROTEIN, PUTATIVE-RELATED"/>
    <property type="match status" value="1"/>
</dbReference>
<evidence type="ECO:0000256" key="6">
    <source>
        <dbReference type="PROSITE-ProRule" id="PRU01201"/>
    </source>
</evidence>
<feature type="signal peptide" evidence="9">
    <location>
        <begin position="1"/>
        <end position="19"/>
    </location>
</feature>
<evidence type="ECO:0000256" key="4">
    <source>
        <dbReference type="PROSITE-ProRule" id="PRU00043"/>
    </source>
</evidence>
<keyword evidence="8" id="KW-1133">Transmembrane helix</keyword>
<proteinExistence type="predicted"/>
<gene>
    <name evidence="13" type="primary">cspg4ba</name>
</gene>
<dbReference type="GO" id="GO:0005509">
    <property type="term" value="F:calcium ion binding"/>
    <property type="evidence" value="ECO:0007669"/>
    <property type="project" value="UniProtKB-UniRule"/>
</dbReference>
<dbReference type="Gene3D" id="2.60.120.200">
    <property type="match status" value="2"/>
</dbReference>
<name>A0A6J2WMZ5_CHACN</name>
<keyword evidence="8" id="KW-0812">Transmembrane</keyword>
<feature type="repeat" description="CSPG" evidence="6">
    <location>
        <begin position="1351"/>
        <end position="1442"/>
    </location>
</feature>
<keyword evidence="12" id="KW-1185">Reference proteome</keyword>
<dbReference type="CDD" id="cd00110">
    <property type="entry name" value="LamG"/>
    <property type="match status" value="2"/>
</dbReference>
<dbReference type="GO" id="GO:0007156">
    <property type="term" value="P:homophilic cell adhesion via plasma membrane adhesion molecules"/>
    <property type="evidence" value="ECO:0007669"/>
    <property type="project" value="InterPro"/>
</dbReference>
<dbReference type="InterPro" id="IPR039005">
    <property type="entry name" value="CSPG_rpt"/>
</dbReference>
<evidence type="ECO:0000259" key="11">
    <source>
        <dbReference type="PROSITE" id="PS50268"/>
    </source>
</evidence>
<dbReference type="InterPro" id="IPR013320">
    <property type="entry name" value="ConA-like_dom_sf"/>
</dbReference>
<dbReference type="Pfam" id="PF02210">
    <property type="entry name" value="Laminin_G_2"/>
    <property type="match status" value="2"/>
</dbReference>
<evidence type="ECO:0000256" key="8">
    <source>
        <dbReference type="SAM" id="Phobius"/>
    </source>
</evidence>
<dbReference type="CTD" id="101882096"/>
<feature type="region of interest" description="Disordered" evidence="7">
    <location>
        <begin position="2322"/>
        <end position="2341"/>
    </location>
</feature>
<feature type="domain" description="Laminin G" evidence="10">
    <location>
        <begin position="202"/>
        <end position="381"/>
    </location>
</feature>
<accession>A0A6J2WMZ5</accession>
<feature type="repeat" description="CSPG" evidence="6">
    <location>
        <begin position="1573"/>
        <end position="1673"/>
    </location>
</feature>
<evidence type="ECO:0000256" key="3">
    <source>
        <dbReference type="ARBA" id="ARBA00023180"/>
    </source>
</evidence>
<dbReference type="GeneID" id="115825286"/>
<evidence type="ECO:0000313" key="12">
    <source>
        <dbReference type="Proteomes" id="UP000504632"/>
    </source>
</evidence>
<feature type="repeat" description="CSPG" evidence="6">
    <location>
        <begin position="1466"/>
        <end position="1556"/>
    </location>
</feature>
<evidence type="ECO:0000259" key="10">
    <source>
        <dbReference type="PROSITE" id="PS50025"/>
    </source>
</evidence>
<feature type="repeat" description="CSPG" evidence="6">
    <location>
        <begin position="888"/>
        <end position="982"/>
    </location>
</feature>
<comment type="caution">
    <text evidence="5">Lacks conserved residue(s) required for the propagation of feature annotation.</text>
</comment>
<evidence type="ECO:0000256" key="9">
    <source>
        <dbReference type="SAM" id="SignalP"/>
    </source>
</evidence>
<feature type="domain" description="Cadherin" evidence="11">
    <location>
        <begin position="1389"/>
        <end position="1469"/>
    </location>
</feature>
<feature type="repeat" description="CSPG" evidence="6">
    <location>
        <begin position="420"/>
        <end position="515"/>
    </location>
</feature>
<reference evidence="13" key="1">
    <citation type="submission" date="2025-08" db="UniProtKB">
        <authorList>
            <consortium name="RefSeq"/>
        </authorList>
    </citation>
    <scope>IDENTIFICATION</scope>
</reference>
<evidence type="ECO:0000256" key="7">
    <source>
        <dbReference type="SAM" id="MobiDB-lite"/>
    </source>
</evidence>
<dbReference type="PROSITE" id="PS50025">
    <property type="entry name" value="LAM_G_DOMAIN"/>
    <property type="match status" value="2"/>
</dbReference>
<keyword evidence="8" id="KW-0472">Membrane</keyword>
<organism evidence="12 13">
    <name type="scientific">Chanos chanos</name>
    <name type="common">Milkfish</name>
    <name type="synonym">Mugil chanos</name>
    <dbReference type="NCBI Taxonomy" id="29144"/>
    <lineage>
        <taxon>Eukaryota</taxon>
        <taxon>Metazoa</taxon>
        <taxon>Chordata</taxon>
        <taxon>Craniata</taxon>
        <taxon>Vertebrata</taxon>
        <taxon>Euteleostomi</taxon>
        <taxon>Actinopterygii</taxon>
        <taxon>Neopterygii</taxon>
        <taxon>Teleostei</taxon>
        <taxon>Ostariophysi</taxon>
        <taxon>Gonorynchiformes</taxon>
        <taxon>Chanidae</taxon>
        <taxon>Chanos</taxon>
    </lineage>
</organism>
<evidence type="ECO:0000256" key="5">
    <source>
        <dbReference type="PROSITE-ProRule" id="PRU00122"/>
    </source>
</evidence>
<dbReference type="InParanoid" id="A0A6J2WMZ5"/>
<feature type="repeat" description="CSPG" evidence="6">
    <location>
        <begin position="1122"/>
        <end position="1212"/>
    </location>
</feature>
<keyword evidence="4" id="KW-0106">Calcium</keyword>
<feature type="domain" description="Laminin G" evidence="10">
    <location>
        <begin position="19"/>
        <end position="192"/>
    </location>
</feature>
<feature type="repeat" description="CSPG" evidence="6">
    <location>
        <begin position="656"/>
        <end position="754"/>
    </location>
</feature>
<keyword evidence="3" id="KW-0325">Glycoprotein</keyword>
<sequence>MKTISALGVLSLLLGVVRGASFYGDGYVHLKVEESSNRNSLYVRFRTASQSGVLFLASGHNDYLLLELNSGHLQVKLDLGSGDHILHSDRGTQLNDLAWHSIEFLQVRDNITLIVDKHTQTSHKIPGPHYELNIRDGIYVGSTGGLDKAFLANDLTGFRGCLDEVLFNEHNLLSSLRPYSGLKNVYEVSLGCSPQFFASEEDPISFFSSKAYVSLPHWTAEQEWVFECSVHTAAQEGIIIYNSARLGDFVALEIKEGLLVAVMGRGGTKTELRSLTFINDRKWHFVSLRFTSKSLQLTVDEETVKTRVSARSKTLQLKGFLFLGGIDDSTRSEVRKIGLASVAGKRVKGGSFKGCMRDIKISEVKMGLPNAVVTKDISVGCEPEKEPEMVTTVAPTTISVTQVSSIDTSTLARGLIKKYGHNFLVLRNLVVPEGGRASLESKHIKVNLDFKKLGIRQSQIMFRIEEQPVHGQLRLDIDPEQEEYTFSMLDLWHGRVMYIHGGSEDPQDFFMFTVFSSSRREVPDYLKAKRLHRFNITVTPTNDAPELSLPEGNLFVLLENTRKRLTTDVLKATDIDSNHTDFVYSVLGNLNADAGFLELEDNPDHAVTSFSHSALAEGKINYVHTGVRNSRIVLRVSDGEKVSNTVVLRIMALPLEYSIANNTGVEVTQGEMVLIGTKQLAVQTNGVRQVVDIRYDVVEPPRFGELQRLHSSGEWKLTSSFSQRLLEKERLRYFSSYQGIQSSNVTDQFKCKVTVAARATEELIFPITVKWINYSVEKNHIIELDKVRRVTIDSDYLYATAEGVSLSEDEIYFRVVLPPKRGFLLLNNQKLSENSTFSQRDLTDLKVEYQLVDRPYEDTNDKFKFQVFSKHAHSAGYVFRFKIKADVTSIFMKNQGLNVLEGERKIITKDELFAETLSTKELYYTVIRSPKHGKLSRINRSNSTNDNNNIMTFSNQDILDERIMYVHDDSETTHDEFTFIASTSPGVKASVTEDEVNSKEGTFNISVQLVNDEKPIRVVDKVFHVVRDGQRLLTLDDLCYHDADSDFNDGQLVYTRRGIPMGDLVLVNDTSQKLYQFRQEDLEQKRVLFVHRGVSSGRFVLFVSDGKHYVSTLLDISAQDPYLKIGNNTGLLVQKGQAKPFSNANFSVLTNLDIRDDSEIMFKVTQPPKHGGLYWNEDKAESFTLRELKAGALSYRHDDSKNLADSYSVKVKAKNLQFDAEVNVKVYLESHQRPPVVIHNKNLVVEEGKPVKLESSKLKVTHEANSPSEITFAVKTPPTYGYLRRFIEDEERYVGTQEDPVRTFSQQDVNAGNVQYVQVVPGQVNDTLTLEATNGVADISDITVTVDIIPHYIPLKVSNITLKEGASKALTEEILSVTSRHFSGLNFLYSVSEGPSHGRIENSRFRGTPINTFTRRQVEQEFIYYVHDNSETTEDNFTIIANDTDLRKHSLPVTVQVHVLPVNDEPPVVTANRVLRVWVGSVTEITPEDTRAEDEDSLPEELEFITTQPSNGHLALKSAPTRPIMNFTQALIDQGQLLFVHRGAMAGGFNFQVNDGVNFAPRQIFSIMARALVLRVEKNSALKVFPGSLSSITKEDLQVVTNDDEDKSNRTIVFAVLNPPKFGKLVNTQANNSAVEISSFTQEMVNEGVVAYHQTETDAMGWAALDTVRFTVSSSPATLDDLTFNINISYENTGRERNTLLLKNTGAAVTEGDKVHIDKSKLDASNLMTKRPQSQRHSYEVWYQVTTLPEHGVIVVGERNLTVEKPYFSQYILNKYGITYQHDNSETTQDRFVFDAFLNLKSKPAKRPLEDGDVVRESFNITVTPVNDQPPVLKTKSPSLRVVQGDTVPLGPSNLNVVDLDNTPEEIHYTVISKPSNGFLALEGTLNESVVTFSQAQINDGKVFFVQDGSPSSGVFYFSVTDGHHKPVYKLFNLEVAAITISLSSNTEVLLEQGQTSVVLNQSHLAAETNGRNTSIHYRVTLPPRHGKLLMDSEEVFIFTHEDLERERISYHMVDLMSSSDSFEFTASTSEANLTGQVVNITVKPLIRYLQGMKIPNGIRVKLRPQFLNATELAVLSSSDPVFEILSPPRYGRVVRASKDKKAIPVESFSFSEVHQETLALEVNANLTGVQELNDSFAFTLKADNVQPANGELFFSIIPYDPALATTTVSSVYTSGPASRYQTTVMNSALFTASPSVQSTLRSAKTVPKTKRRNRWGDVNRSDSPVPTIPKSTLGKEEIIPMKNTPVRVESVAQESSNPLLVILPLLAFVLLVVILVVLVLFLRRQRHKKPRPKSAPARPVSQDGLTYQGPVEQTQSVPKVTVTPLSPSCPGSPALDRLQGLTGNSDSPLPLYSWGDLEREASQLCRSTNPTLQSNQYWV</sequence>
<feature type="transmembrane region" description="Helical" evidence="8">
    <location>
        <begin position="2260"/>
        <end position="2283"/>
    </location>
</feature>
<dbReference type="Pfam" id="PF16184">
    <property type="entry name" value="Cadherin_3"/>
    <property type="match status" value="14"/>
</dbReference>
<feature type="region of interest" description="Disordered" evidence="7">
    <location>
        <begin position="2289"/>
        <end position="2308"/>
    </location>
</feature>
<dbReference type="PANTHER" id="PTHR45739:SF12">
    <property type="entry name" value="CHONDROITIN SULFATE PROTEOGLYCAN 4-LIKE ISOFORM X2"/>
    <property type="match status" value="1"/>
</dbReference>
<dbReference type="InterPro" id="IPR001791">
    <property type="entry name" value="Laminin_G"/>
</dbReference>
<dbReference type="InterPro" id="IPR051561">
    <property type="entry name" value="FRAS1_ECM"/>
</dbReference>
<dbReference type="PROSITE" id="PS51854">
    <property type="entry name" value="CSPG"/>
    <property type="match status" value="12"/>
</dbReference>
<protein>
    <submittedName>
        <fullName evidence="13">Chondroitin sulfate proteoglycan 4</fullName>
    </submittedName>
</protein>
<feature type="chain" id="PRO_5027012991" evidence="9">
    <location>
        <begin position="20"/>
        <end position="2380"/>
    </location>
</feature>
<keyword evidence="1 9" id="KW-0732">Signal</keyword>
<feature type="repeat" description="CSPG" evidence="6">
    <location>
        <begin position="1698"/>
        <end position="1797"/>
    </location>
</feature>
<feature type="region of interest" description="Disordered" evidence="7">
    <location>
        <begin position="2208"/>
        <end position="2232"/>
    </location>
</feature>
<evidence type="ECO:0000313" key="13">
    <source>
        <dbReference type="RefSeq" id="XP_030644982.1"/>
    </source>
</evidence>
<dbReference type="GO" id="GO:0009653">
    <property type="term" value="P:anatomical structure morphogenesis"/>
    <property type="evidence" value="ECO:0007669"/>
    <property type="project" value="TreeGrafter"/>
</dbReference>
<feature type="repeat" description="CSPG" evidence="6">
    <location>
        <begin position="1234"/>
        <end position="1333"/>
    </location>
</feature>
<dbReference type="Proteomes" id="UP000504632">
    <property type="component" value="Chromosome 1"/>
</dbReference>
<evidence type="ECO:0000256" key="1">
    <source>
        <dbReference type="ARBA" id="ARBA00022729"/>
    </source>
</evidence>
<feature type="repeat" description="CSPG" evidence="6">
    <location>
        <begin position="1940"/>
        <end position="2028"/>
    </location>
</feature>
<dbReference type="InterPro" id="IPR002126">
    <property type="entry name" value="Cadherin-like_dom"/>
</dbReference>
<dbReference type="SUPFAM" id="SSF49899">
    <property type="entry name" value="Concanavalin A-like lectins/glucanases"/>
    <property type="match status" value="2"/>
</dbReference>
<dbReference type="GO" id="GO:0016020">
    <property type="term" value="C:membrane"/>
    <property type="evidence" value="ECO:0007669"/>
    <property type="project" value="InterPro"/>
</dbReference>
<dbReference type="SMART" id="SM00282">
    <property type="entry name" value="LamG"/>
    <property type="match status" value="2"/>
</dbReference>
<keyword evidence="2" id="KW-0677">Repeat</keyword>